<gene>
    <name evidence="2" type="ORF">GCM10011514_04650</name>
</gene>
<dbReference type="EMBL" id="BMKK01000001">
    <property type="protein sequence ID" value="GGD43788.1"/>
    <property type="molecule type" value="Genomic_DNA"/>
</dbReference>
<proteinExistence type="predicted"/>
<dbReference type="Pfam" id="PF20009">
    <property type="entry name" value="GEVED"/>
    <property type="match status" value="1"/>
</dbReference>
<protein>
    <recommendedName>
        <fullName evidence="1">GEVED domain-containing protein</fullName>
    </recommendedName>
</protein>
<accession>A0A917DKC6</accession>
<dbReference type="InterPro" id="IPR045474">
    <property type="entry name" value="GEVED"/>
</dbReference>
<name>A0A917DKC6_9BACT</name>
<feature type="domain" description="GEVED" evidence="1">
    <location>
        <begin position="98"/>
        <end position="172"/>
    </location>
</feature>
<reference evidence="2" key="2">
    <citation type="submission" date="2020-09" db="EMBL/GenBank/DDBJ databases">
        <authorList>
            <person name="Sun Q."/>
            <person name="Zhou Y."/>
        </authorList>
    </citation>
    <scope>NUCLEOTIDE SEQUENCE</scope>
    <source>
        <strain evidence="2">CGMCC 1.15958</strain>
    </source>
</reference>
<dbReference type="InterPro" id="IPR055015">
    <property type="entry name" value="GCX_COOH"/>
</dbReference>
<dbReference type="Proteomes" id="UP000609064">
    <property type="component" value="Unassembled WGS sequence"/>
</dbReference>
<organism evidence="2 3">
    <name type="scientific">Emticicia aquatilis</name>
    <dbReference type="NCBI Taxonomy" id="1537369"/>
    <lineage>
        <taxon>Bacteria</taxon>
        <taxon>Pseudomonadati</taxon>
        <taxon>Bacteroidota</taxon>
        <taxon>Cytophagia</taxon>
        <taxon>Cytophagales</taxon>
        <taxon>Leadbetterellaceae</taxon>
        <taxon>Emticicia</taxon>
    </lineage>
</organism>
<evidence type="ECO:0000259" key="1">
    <source>
        <dbReference type="Pfam" id="PF20009"/>
    </source>
</evidence>
<sequence length="240" mass="25389">MFIRMQSNIIKVLFTVSIFSLCFKQKSVAQSYCVPTYTEGCGVDDGISSFTINGTVLSTGSGCSTGSFQFYSLNSASVSAGQTYSFSINFINAVNDEYVSIWIDVDKDGVFSASELVTQTTSPVAEPYSGNITIPVNAIGTVRMRIRVRFEDIADDPCAAYTWGETEDYLLNVACPVSQTITQAQNGTTTVYASNAITASNAINSGANVTYSAGASITIQPGFLADSGSVFVGKIAGCPN</sequence>
<dbReference type="AlphaFoldDB" id="A0A917DKC6"/>
<dbReference type="NCBIfam" id="NF045639">
    <property type="entry name" value="GCX_COOH"/>
    <property type="match status" value="1"/>
</dbReference>
<keyword evidence="3" id="KW-1185">Reference proteome</keyword>
<evidence type="ECO:0000313" key="2">
    <source>
        <dbReference type="EMBL" id="GGD43788.1"/>
    </source>
</evidence>
<reference evidence="2" key="1">
    <citation type="journal article" date="2014" name="Int. J. Syst. Evol. Microbiol.">
        <title>Complete genome sequence of Corynebacterium casei LMG S-19264T (=DSM 44701T), isolated from a smear-ripened cheese.</title>
        <authorList>
            <consortium name="US DOE Joint Genome Institute (JGI-PGF)"/>
            <person name="Walter F."/>
            <person name="Albersmeier A."/>
            <person name="Kalinowski J."/>
            <person name="Ruckert C."/>
        </authorList>
    </citation>
    <scope>NUCLEOTIDE SEQUENCE</scope>
    <source>
        <strain evidence="2">CGMCC 1.15958</strain>
    </source>
</reference>
<evidence type="ECO:0000313" key="3">
    <source>
        <dbReference type="Proteomes" id="UP000609064"/>
    </source>
</evidence>
<comment type="caution">
    <text evidence="2">The sequence shown here is derived from an EMBL/GenBank/DDBJ whole genome shotgun (WGS) entry which is preliminary data.</text>
</comment>